<keyword evidence="3" id="KW-1185">Reference proteome</keyword>
<organism evidence="2 3">
    <name type="scientific">Tuber borchii</name>
    <name type="common">White truffle</name>
    <dbReference type="NCBI Taxonomy" id="42251"/>
    <lineage>
        <taxon>Eukaryota</taxon>
        <taxon>Fungi</taxon>
        <taxon>Dikarya</taxon>
        <taxon>Ascomycota</taxon>
        <taxon>Pezizomycotina</taxon>
        <taxon>Pezizomycetes</taxon>
        <taxon>Pezizales</taxon>
        <taxon>Tuberaceae</taxon>
        <taxon>Tuber</taxon>
    </lineage>
</organism>
<evidence type="ECO:0000256" key="1">
    <source>
        <dbReference type="SAM" id="MobiDB-lite"/>
    </source>
</evidence>
<gene>
    <name evidence="2" type="ORF">B9Z19DRAFT_1062252</name>
</gene>
<dbReference type="EMBL" id="NESQ01000036">
    <property type="protein sequence ID" value="PUU81913.1"/>
    <property type="molecule type" value="Genomic_DNA"/>
</dbReference>
<reference evidence="2 3" key="1">
    <citation type="submission" date="2017-04" db="EMBL/GenBank/DDBJ databases">
        <title>Draft genome sequence of Tuber borchii Vittad., a whitish edible truffle.</title>
        <authorList>
            <consortium name="DOE Joint Genome Institute"/>
            <person name="Murat C."/>
            <person name="Kuo A."/>
            <person name="Barry K.W."/>
            <person name="Clum A."/>
            <person name="Dockter R.B."/>
            <person name="Fauchery L."/>
            <person name="Iotti M."/>
            <person name="Kohler A."/>
            <person name="Labutti K."/>
            <person name="Lindquist E.A."/>
            <person name="Lipzen A."/>
            <person name="Ohm R.A."/>
            <person name="Wang M."/>
            <person name="Grigoriev I.V."/>
            <person name="Zambonelli A."/>
            <person name="Martin F.M."/>
        </authorList>
    </citation>
    <scope>NUCLEOTIDE SEQUENCE [LARGE SCALE GENOMIC DNA]</scope>
    <source>
        <strain evidence="2 3">Tbo3840</strain>
    </source>
</reference>
<evidence type="ECO:0000313" key="3">
    <source>
        <dbReference type="Proteomes" id="UP000244722"/>
    </source>
</evidence>
<feature type="region of interest" description="Disordered" evidence="1">
    <location>
        <begin position="1"/>
        <end position="21"/>
    </location>
</feature>
<protein>
    <submittedName>
        <fullName evidence="2">Uncharacterized protein</fullName>
    </submittedName>
</protein>
<proteinExistence type="predicted"/>
<dbReference type="Proteomes" id="UP000244722">
    <property type="component" value="Unassembled WGS sequence"/>
</dbReference>
<sequence>MPSPLSSPLPSRASSTSSILSSPSSQLLSELTEIDPPANFPLPIPAQCARKVRNKAISELLNLADGTPGPQSIVPPPRNLNQVLGWYTHLTLVQLLDPFLTQESVQNSCWLGTPIVTTSRLMQLWTYLNEITSSLDLQVSRMMMEDFTTTLSAV</sequence>
<comment type="caution">
    <text evidence="2">The sequence shown here is derived from an EMBL/GenBank/DDBJ whole genome shotgun (WGS) entry which is preliminary data.</text>
</comment>
<accession>A0A2T7A2E1</accession>
<dbReference type="AlphaFoldDB" id="A0A2T7A2E1"/>
<name>A0A2T7A2E1_TUBBO</name>
<feature type="compositionally biased region" description="Low complexity" evidence="1">
    <location>
        <begin position="8"/>
        <end position="21"/>
    </location>
</feature>
<evidence type="ECO:0000313" key="2">
    <source>
        <dbReference type="EMBL" id="PUU81913.1"/>
    </source>
</evidence>